<dbReference type="AlphaFoldDB" id="A0A382V881"/>
<keyword evidence="1" id="KW-1133">Transmembrane helix</keyword>
<proteinExistence type="predicted"/>
<evidence type="ECO:0000313" key="2">
    <source>
        <dbReference type="EMBL" id="SVD42702.1"/>
    </source>
</evidence>
<dbReference type="EMBL" id="UINC01149934">
    <property type="protein sequence ID" value="SVD42702.1"/>
    <property type="molecule type" value="Genomic_DNA"/>
</dbReference>
<sequence>MLYNLLVPLADDHAVFNLFRYLTFRTGCAIITALVVSFLF</sequence>
<organism evidence="2">
    <name type="scientific">marine metagenome</name>
    <dbReference type="NCBI Taxonomy" id="408172"/>
    <lineage>
        <taxon>unclassified sequences</taxon>
        <taxon>metagenomes</taxon>
        <taxon>ecological metagenomes</taxon>
    </lineage>
</organism>
<accession>A0A382V881</accession>
<evidence type="ECO:0008006" key="3">
    <source>
        <dbReference type="Google" id="ProtNLM"/>
    </source>
</evidence>
<keyword evidence="1" id="KW-0472">Membrane</keyword>
<name>A0A382V881_9ZZZZ</name>
<reference evidence="2" key="1">
    <citation type="submission" date="2018-05" db="EMBL/GenBank/DDBJ databases">
        <authorList>
            <person name="Lanie J.A."/>
            <person name="Ng W.-L."/>
            <person name="Kazmierczak K.M."/>
            <person name="Andrzejewski T.M."/>
            <person name="Davidsen T.M."/>
            <person name="Wayne K.J."/>
            <person name="Tettelin H."/>
            <person name="Glass J.I."/>
            <person name="Rusch D."/>
            <person name="Podicherti R."/>
            <person name="Tsui H.-C.T."/>
            <person name="Winkler M.E."/>
        </authorList>
    </citation>
    <scope>NUCLEOTIDE SEQUENCE</scope>
</reference>
<feature type="transmembrane region" description="Helical" evidence="1">
    <location>
        <begin position="20"/>
        <end position="39"/>
    </location>
</feature>
<evidence type="ECO:0000256" key="1">
    <source>
        <dbReference type="SAM" id="Phobius"/>
    </source>
</evidence>
<protein>
    <recommendedName>
        <fullName evidence="3">Phospho-N-acetylmuramoyl-pentapeptide-transferase</fullName>
    </recommendedName>
</protein>
<feature type="non-terminal residue" evidence="2">
    <location>
        <position position="40"/>
    </location>
</feature>
<gene>
    <name evidence="2" type="ORF">METZ01_LOCUS395556</name>
</gene>
<keyword evidence="1" id="KW-0812">Transmembrane</keyword>